<feature type="region of interest" description="Disordered" evidence="1">
    <location>
        <begin position="73"/>
        <end position="105"/>
    </location>
</feature>
<proteinExistence type="predicted"/>
<name>A0ABX4CR93_9FLAO</name>
<evidence type="ECO:0000313" key="3">
    <source>
        <dbReference type="EMBL" id="OXB05102.1"/>
    </source>
</evidence>
<evidence type="ECO:0000256" key="1">
    <source>
        <dbReference type="SAM" id="MobiDB-lite"/>
    </source>
</evidence>
<feature type="chain" id="PRO_5046915878" description="Tox-MPTase3 domain-containing protein" evidence="2">
    <location>
        <begin position="26"/>
        <end position="407"/>
    </location>
</feature>
<comment type="caution">
    <text evidence="3">The sequence shown here is derived from an EMBL/GenBank/DDBJ whole genome shotgun (WGS) entry which is preliminary data.</text>
</comment>
<dbReference type="RefSeq" id="WP_089058856.1">
    <property type="nucleotide sequence ID" value="NZ_MUHD01000029.1"/>
</dbReference>
<keyword evidence="2" id="KW-0732">Signal</keyword>
<dbReference type="EMBL" id="MUHD01000029">
    <property type="protein sequence ID" value="OXB05102.1"/>
    <property type="molecule type" value="Genomic_DNA"/>
</dbReference>
<evidence type="ECO:0000313" key="4">
    <source>
        <dbReference type="Proteomes" id="UP000198381"/>
    </source>
</evidence>
<keyword evidence="4" id="KW-1185">Reference proteome</keyword>
<evidence type="ECO:0008006" key="5">
    <source>
        <dbReference type="Google" id="ProtNLM"/>
    </source>
</evidence>
<feature type="signal peptide" evidence="2">
    <location>
        <begin position="1"/>
        <end position="25"/>
    </location>
</feature>
<organism evidence="3 4">
    <name type="scientific">Flavobacterium plurextorum</name>
    <dbReference type="NCBI Taxonomy" id="1114867"/>
    <lineage>
        <taxon>Bacteria</taxon>
        <taxon>Pseudomonadati</taxon>
        <taxon>Bacteroidota</taxon>
        <taxon>Flavobacteriia</taxon>
        <taxon>Flavobacteriales</taxon>
        <taxon>Flavobacteriaceae</taxon>
        <taxon>Flavobacterium</taxon>
    </lineage>
</organism>
<dbReference type="Proteomes" id="UP000198381">
    <property type="component" value="Unassembled WGS sequence"/>
</dbReference>
<gene>
    <name evidence="3" type="ORF">B0A81_15460</name>
</gene>
<evidence type="ECO:0000256" key="2">
    <source>
        <dbReference type="SAM" id="SignalP"/>
    </source>
</evidence>
<accession>A0ABX4CR93</accession>
<protein>
    <recommendedName>
        <fullName evidence="5">Tox-MPTase3 domain-containing protein</fullName>
    </recommendedName>
</protein>
<reference evidence="3 4" key="1">
    <citation type="submission" date="2016-11" db="EMBL/GenBank/DDBJ databases">
        <title>Whole genomes of Flavobacteriaceae.</title>
        <authorList>
            <person name="Stine C."/>
            <person name="Li C."/>
            <person name="Tadesse D."/>
        </authorList>
    </citation>
    <scope>NUCLEOTIDE SEQUENCE [LARGE SCALE GENOMIC DNA]</scope>
    <source>
        <strain evidence="3 4">CCUG 60112</strain>
    </source>
</reference>
<sequence>MLNKIIKFRIQIVFLLLFFNTTINAQRGENDPPEGFDLGEQLDQVRMDPYEAPDNSWDQASLYWDTEWGNYPSSSDDGSDNYNNNSNNNDSSENNSSGSSSSENNQVQNIIDKPIITSAELVKLIADLAGRYTVTSKYNYVLTTSDGVTHVGTITRLYDSSIGHSLYYFMPYSTDTIFKEGLQYKIPEPGSNSLPANSNATGSVDWQGMPIGFYNIMSNSGNIGGYFSENDNRLEDYCEGCTKIERIDNPKFTKLAGILQRIQSIVLNTPILLKNFMLLTGYNKEQVQFVLWEESLKAKMRVADISNWGLYERFVTPNVFFVRKDLVDSLETGGFKTSGNNLTVNDTSFFIAIIILHELIHYGRHVNNLPQRVGIYEAGQVFETNIFGKVLGSSNVINLWRQYGWYF</sequence>